<dbReference type="SUPFAM" id="SSF46785">
    <property type="entry name" value="Winged helix' DNA-binding domain"/>
    <property type="match status" value="1"/>
</dbReference>
<dbReference type="Gene3D" id="1.10.10.10">
    <property type="entry name" value="Winged helix-like DNA-binding domain superfamily/Winged helix DNA-binding domain"/>
    <property type="match status" value="1"/>
</dbReference>
<evidence type="ECO:0000256" key="5">
    <source>
        <dbReference type="ARBA" id="ARBA00023163"/>
    </source>
</evidence>
<evidence type="ECO:0000256" key="4">
    <source>
        <dbReference type="ARBA" id="ARBA00023125"/>
    </source>
</evidence>
<organism evidence="8 9">
    <name type="scientific">Bradyrhizobium archetypum</name>
    <dbReference type="NCBI Taxonomy" id="2721160"/>
    <lineage>
        <taxon>Bacteria</taxon>
        <taxon>Pseudomonadati</taxon>
        <taxon>Pseudomonadota</taxon>
        <taxon>Alphaproteobacteria</taxon>
        <taxon>Hyphomicrobiales</taxon>
        <taxon>Nitrobacteraceae</taxon>
        <taxon>Bradyrhizobium</taxon>
    </lineage>
</organism>
<dbReference type="PROSITE" id="PS50949">
    <property type="entry name" value="HTH_GNTR"/>
    <property type="match status" value="1"/>
</dbReference>
<proteinExistence type="inferred from homology"/>
<comment type="similarity">
    <text evidence="1">In the C-terminal section; belongs to the class-I pyridoxal-phosphate-dependent aminotransferase family.</text>
</comment>
<dbReference type="AlphaFoldDB" id="A0A7Y4M368"/>
<dbReference type="SMART" id="SM00345">
    <property type="entry name" value="HTH_GNTR"/>
    <property type="match status" value="1"/>
</dbReference>
<dbReference type="CDD" id="cd00609">
    <property type="entry name" value="AAT_like"/>
    <property type="match status" value="1"/>
</dbReference>
<keyword evidence="4" id="KW-0238">DNA-binding</keyword>
<evidence type="ECO:0000313" key="8">
    <source>
        <dbReference type="EMBL" id="NOJ48166.1"/>
    </source>
</evidence>
<dbReference type="PANTHER" id="PTHR46577:SF1">
    <property type="entry name" value="HTH-TYPE TRANSCRIPTIONAL REGULATORY PROTEIN GABR"/>
    <property type="match status" value="1"/>
</dbReference>
<keyword evidence="8" id="KW-0808">Transferase</keyword>
<dbReference type="GO" id="GO:0003700">
    <property type="term" value="F:DNA-binding transcription factor activity"/>
    <property type="evidence" value="ECO:0007669"/>
    <property type="project" value="InterPro"/>
</dbReference>
<dbReference type="InterPro" id="IPR051446">
    <property type="entry name" value="HTH_trans_reg/aminotransferase"/>
</dbReference>
<accession>A0A7Y4M368</accession>
<dbReference type="SUPFAM" id="SSF53383">
    <property type="entry name" value="PLP-dependent transferases"/>
    <property type="match status" value="1"/>
</dbReference>
<feature type="region of interest" description="Disordered" evidence="6">
    <location>
        <begin position="480"/>
        <end position="517"/>
    </location>
</feature>
<feature type="domain" description="HTH gntR-type" evidence="7">
    <location>
        <begin position="30"/>
        <end position="98"/>
    </location>
</feature>
<evidence type="ECO:0000256" key="6">
    <source>
        <dbReference type="SAM" id="MobiDB-lite"/>
    </source>
</evidence>
<keyword evidence="5" id="KW-0804">Transcription</keyword>
<dbReference type="PANTHER" id="PTHR46577">
    <property type="entry name" value="HTH-TYPE TRANSCRIPTIONAL REGULATORY PROTEIN GABR"/>
    <property type="match status" value="1"/>
</dbReference>
<dbReference type="Gene3D" id="3.40.640.10">
    <property type="entry name" value="Type I PLP-dependent aspartate aminotransferase-like (Major domain)"/>
    <property type="match status" value="1"/>
</dbReference>
<name>A0A7Y4M368_9BRAD</name>
<keyword evidence="9" id="KW-1185">Reference proteome</keyword>
<evidence type="ECO:0000256" key="1">
    <source>
        <dbReference type="ARBA" id="ARBA00005384"/>
    </source>
</evidence>
<evidence type="ECO:0000259" key="7">
    <source>
        <dbReference type="PROSITE" id="PS50949"/>
    </source>
</evidence>
<reference evidence="8 9" key="1">
    <citation type="submission" date="2020-03" db="EMBL/GenBank/DDBJ databases">
        <title>Bradyrhizobium diversity isolated from nodules of Muelleranthus trifoliolatus.</title>
        <authorList>
            <person name="Klepa M."/>
            <person name="Helene L."/>
            <person name="Hungria M."/>
        </authorList>
    </citation>
    <scope>NUCLEOTIDE SEQUENCE [LARGE SCALE GENOMIC DNA]</scope>
    <source>
        <strain evidence="8 9">WSM 1744</strain>
    </source>
</reference>
<gene>
    <name evidence="8" type="ORF">HCN50_18265</name>
</gene>
<keyword evidence="3" id="KW-0805">Transcription regulation</keyword>
<comment type="caution">
    <text evidence="8">The sequence shown here is derived from an EMBL/GenBank/DDBJ whole genome shotgun (WGS) entry which is preliminary data.</text>
</comment>
<sequence length="517" mass="55076">MRKIPTNSPPARRKPELALDLSGPHVMPGASSQHRLYQALCHAITGGIARPGEALPPSRTLAKQTGFRRNAVTSAYERLIADGFAVATVGSGTFVAARIPTRADDARKAKIAIEPPQQGPLALGCTHIDARALQRFRAFVGRRMRAFGNEHLHYGDPRGSRELRAAITDHLLSARGLRCDPDQIMLTSGTQHALRVVLGAILKPGNQIWCEDPGYPAARKAIEHCSLRPVAVPVDTSGLIVTKGRSLAPSAGAAYVTPSHQFPLGVQMSMPRRLELLDWAREAGAFVIEDDYDSEFRYDGAPLLSLAGIDHLSRVIYMGTFAKTLFPGLRIGYCALPERLVGPVAAARAALDRFPGTLLEGAVADMLNSGAFAANLRRVRGIYREARDVLASTLSTASKGELSVPVPSQGLHLVARFDPSTDPQVAATAKADADVAGWLLAETYFRARPLPGFVLGFAGHPLPQLIASAERLAKASLAALQANRKPSKGGTGKAKPQKAASGPPSPAAALSESHPRH</sequence>
<dbReference type="GO" id="GO:0030170">
    <property type="term" value="F:pyridoxal phosphate binding"/>
    <property type="evidence" value="ECO:0007669"/>
    <property type="project" value="InterPro"/>
</dbReference>
<dbReference type="InterPro" id="IPR036390">
    <property type="entry name" value="WH_DNA-bd_sf"/>
</dbReference>
<protein>
    <submittedName>
        <fullName evidence="8">PLP-dependent aminotransferase family protein</fullName>
    </submittedName>
</protein>
<keyword evidence="2" id="KW-0663">Pyridoxal phosphate</keyword>
<keyword evidence="8" id="KW-0032">Aminotransferase</keyword>
<dbReference type="RefSeq" id="WP_171711033.1">
    <property type="nucleotide sequence ID" value="NZ_JAAVLW010000005.1"/>
</dbReference>
<dbReference type="InterPro" id="IPR000524">
    <property type="entry name" value="Tscrpt_reg_HTH_GntR"/>
</dbReference>
<dbReference type="Pfam" id="PF00155">
    <property type="entry name" value="Aminotran_1_2"/>
    <property type="match status" value="1"/>
</dbReference>
<dbReference type="InterPro" id="IPR015424">
    <property type="entry name" value="PyrdxlP-dep_Trfase"/>
</dbReference>
<dbReference type="InterPro" id="IPR036388">
    <property type="entry name" value="WH-like_DNA-bd_sf"/>
</dbReference>
<dbReference type="GO" id="GO:0003677">
    <property type="term" value="F:DNA binding"/>
    <property type="evidence" value="ECO:0007669"/>
    <property type="project" value="UniProtKB-KW"/>
</dbReference>
<dbReference type="InterPro" id="IPR004839">
    <property type="entry name" value="Aminotransferase_I/II_large"/>
</dbReference>
<feature type="compositionally biased region" description="Low complexity" evidence="6">
    <location>
        <begin position="493"/>
        <end position="502"/>
    </location>
</feature>
<dbReference type="EMBL" id="JAAVLW010000005">
    <property type="protein sequence ID" value="NOJ48166.1"/>
    <property type="molecule type" value="Genomic_DNA"/>
</dbReference>
<evidence type="ECO:0000313" key="9">
    <source>
        <dbReference type="Proteomes" id="UP000528734"/>
    </source>
</evidence>
<dbReference type="Pfam" id="PF00392">
    <property type="entry name" value="GntR"/>
    <property type="match status" value="1"/>
</dbReference>
<dbReference type="CDD" id="cd07377">
    <property type="entry name" value="WHTH_GntR"/>
    <property type="match status" value="1"/>
</dbReference>
<dbReference type="InterPro" id="IPR015421">
    <property type="entry name" value="PyrdxlP-dep_Trfase_major"/>
</dbReference>
<evidence type="ECO:0000256" key="2">
    <source>
        <dbReference type="ARBA" id="ARBA00022898"/>
    </source>
</evidence>
<dbReference type="GO" id="GO:0008483">
    <property type="term" value="F:transaminase activity"/>
    <property type="evidence" value="ECO:0007669"/>
    <property type="project" value="UniProtKB-KW"/>
</dbReference>
<dbReference type="Proteomes" id="UP000528734">
    <property type="component" value="Unassembled WGS sequence"/>
</dbReference>
<evidence type="ECO:0000256" key="3">
    <source>
        <dbReference type="ARBA" id="ARBA00023015"/>
    </source>
</evidence>